<reference evidence="1 2" key="1">
    <citation type="submission" date="2020-08" db="EMBL/GenBank/DDBJ databases">
        <title>Genomic Encyclopedia of Type Strains, Phase IV (KMG-IV): sequencing the most valuable type-strain genomes for metagenomic binning, comparative biology and taxonomic classification.</title>
        <authorList>
            <person name="Goeker M."/>
        </authorList>
    </citation>
    <scope>NUCLEOTIDE SEQUENCE [LARGE SCALE GENOMIC DNA]</scope>
    <source>
        <strain evidence="1 2">DSM 28538</strain>
    </source>
</reference>
<evidence type="ECO:0000313" key="2">
    <source>
        <dbReference type="Proteomes" id="UP000561417"/>
    </source>
</evidence>
<keyword evidence="2" id="KW-1185">Reference proteome</keyword>
<dbReference type="EMBL" id="JACHIM010000002">
    <property type="protein sequence ID" value="MBB5073476.1"/>
    <property type="molecule type" value="Genomic_DNA"/>
</dbReference>
<organism evidence="1 2">
    <name type="scientific">Bartonella callosciuri</name>
    <dbReference type="NCBI Taxonomy" id="686223"/>
    <lineage>
        <taxon>Bacteria</taxon>
        <taxon>Pseudomonadati</taxon>
        <taxon>Pseudomonadota</taxon>
        <taxon>Alphaproteobacteria</taxon>
        <taxon>Hyphomicrobiales</taxon>
        <taxon>Bartonellaceae</taxon>
        <taxon>Bartonella</taxon>
    </lineage>
</organism>
<accession>A0A840NLF4</accession>
<name>A0A840NLF4_9HYPH</name>
<evidence type="ECO:0000313" key="1">
    <source>
        <dbReference type="EMBL" id="MBB5073476.1"/>
    </source>
</evidence>
<gene>
    <name evidence="1" type="ORF">HNQ69_000597</name>
</gene>
<protein>
    <submittedName>
        <fullName evidence="1">Uncharacterized protein</fullName>
    </submittedName>
</protein>
<comment type="caution">
    <text evidence="1">The sequence shown here is derived from an EMBL/GenBank/DDBJ whole genome shotgun (WGS) entry which is preliminary data.</text>
</comment>
<sequence>MKMQGDLALNVLSGRLLGYDLNNFQIRLAKNEQFLLMGHNTLSIVFGLWNIKASFSDGKIKVTESLIHTADWSRSIWGIITSAIAQDQQGEFTLQAQLRKSHSSEILCRDIQCFTNSLARPFTVSLSSQG</sequence>
<proteinExistence type="predicted"/>
<dbReference type="Proteomes" id="UP000561417">
    <property type="component" value="Unassembled WGS sequence"/>
</dbReference>
<dbReference type="AlphaFoldDB" id="A0A840NLF4"/>